<keyword evidence="1" id="KW-0812">Transmembrane</keyword>
<accession>A0ABN3XM15</accession>
<keyword evidence="1" id="KW-0472">Membrane</keyword>
<feature type="transmembrane region" description="Helical" evidence="1">
    <location>
        <begin position="383"/>
        <end position="401"/>
    </location>
</feature>
<feature type="transmembrane region" description="Helical" evidence="1">
    <location>
        <begin position="66"/>
        <end position="91"/>
    </location>
</feature>
<protein>
    <recommendedName>
        <fullName evidence="4">DUF3592 domain-containing protein</fullName>
    </recommendedName>
</protein>
<evidence type="ECO:0000313" key="3">
    <source>
        <dbReference type="Proteomes" id="UP001500403"/>
    </source>
</evidence>
<dbReference type="Proteomes" id="UP001500403">
    <property type="component" value="Unassembled WGS sequence"/>
</dbReference>
<comment type="caution">
    <text evidence="2">The sequence shown here is derived from an EMBL/GenBank/DDBJ whole genome shotgun (WGS) entry which is preliminary data.</text>
</comment>
<organism evidence="2 3">
    <name type="scientific">Streptomyces enissocaesilis</name>
    <dbReference type="NCBI Taxonomy" id="332589"/>
    <lineage>
        <taxon>Bacteria</taxon>
        <taxon>Bacillati</taxon>
        <taxon>Actinomycetota</taxon>
        <taxon>Actinomycetes</taxon>
        <taxon>Kitasatosporales</taxon>
        <taxon>Streptomycetaceae</taxon>
        <taxon>Streptomyces</taxon>
        <taxon>Streptomyces rochei group</taxon>
    </lineage>
</organism>
<name>A0ABN3XM15_9ACTN</name>
<evidence type="ECO:0000256" key="1">
    <source>
        <dbReference type="SAM" id="Phobius"/>
    </source>
</evidence>
<evidence type="ECO:0000313" key="2">
    <source>
        <dbReference type="EMBL" id="GAA2966813.1"/>
    </source>
</evidence>
<sequence length="452" mass="47794">MVLLPAVRFTAPAPRIDMLVAMALALVCALGWVAATYRAPLPEPGPPPLGLEDELPPIPSVLPRPFPIAIGPALALVLAATAVASAFLVGLRPDGAQGEALDAIQRAKPQVATGTVVQAGDAESTGVGKRKQGGYHFADLRVELSDRTVLAVDRGIVGYRPYEGMEVQILHAPGRPELGGWVDDGSDLSAYLSPWYVPLGDGTLMPFLVLLFVAGYAAVAFMNGPRVTEHGPRRLLAEDAAAGGVNAEYVERLTAVHDAHTTPGGRAGSTKVVDKVWLSATIDGIAPLELHVDRAEILALATEFGQGTGWLVWARRWAMVNDKGSVPAVFVAPDGRTFTCSLPPSGIRRLAIDDDAMVEEATTPGTATRPWKGLCRTSPRTRLMIIALYTAVGVCLLPALTGNAGHLTGYLPLALTPAAAALTAAFVTPAWRHTLPLPGWERRTSQDPRLRT</sequence>
<dbReference type="EMBL" id="BAAAUD010000060">
    <property type="protein sequence ID" value="GAA2966813.1"/>
    <property type="molecule type" value="Genomic_DNA"/>
</dbReference>
<keyword evidence="1" id="KW-1133">Transmembrane helix</keyword>
<dbReference type="RefSeq" id="WP_344499542.1">
    <property type="nucleotide sequence ID" value="NZ_BAAAUD010000060.1"/>
</dbReference>
<gene>
    <name evidence="2" type="ORF">GCM10010446_60600</name>
</gene>
<proteinExistence type="predicted"/>
<reference evidence="2 3" key="1">
    <citation type="journal article" date="2019" name="Int. J. Syst. Evol. Microbiol.">
        <title>The Global Catalogue of Microorganisms (GCM) 10K type strain sequencing project: providing services to taxonomists for standard genome sequencing and annotation.</title>
        <authorList>
            <consortium name="The Broad Institute Genomics Platform"/>
            <consortium name="The Broad Institute Genome Sequencing Center for Infectious Disease"/>
            <person name="Wu L."/>
            <person name="Ma J."/>
        </authorList>
    </citation>
    <scope>NUCLEOTIDE SEQUENCE [LARGE SCALE GENOMIC DNA]</scope>
    <source>
        <strain evidence="2 3">JCM 9088</strain>
    </source>
</reference>
<evidence type="ECO:0008006" key="4">
    <source>
        <dbReference type="Google" id="ProtNLM"/>
    </source>
</evidence>
<keyword evidence="3" id="KW-1185">Reference proteome</keyword>